<dbReference type="Pfam" id="PF01965">
    <property type="entry name" value="DJ-1_PfpI"/>
    <property type="match status" value="1"/>
</dbReference>
<gene>
    <name evidence="6" type="ORF">GCM10010909_19320</name>
</gene>
<feature type="region of interest" description="Disordered" evidence="4">
    <location>
        <begin position="1"/>
        <end position="30"/>
    </location>
</feature>
<dbReference type="SUPFAM" id="SSF46689">
    <property type="entry name" value="Homeodomain-like"/>
    <property type="match status" value="2"/>
</dbReference>
<reference evidence="7" key="1">
    <citation type="journal article" date="2019" name="Int. J. Syst. Evol. Microbiol.">
        <title>The Global Catalogue of Microorganisms (GCM) 10K type strain sequencing project: providing services to taxonomists for standard genome sequencing and annotation.</title>
        <authorList>
            <consortium name="The Broad Institute Genomics Platform"/>
            <consortium name="The Broad Institute Genome Sequencing Center for Infectious Disease"/>
            <person name="Wu L."/>
            <person name="Ma J."/>
        </authorList>
    </citation>
    <scope>NUCLEOTIDE SEQUENCE [LARGE SCALE GENOMIC DNA]</scope>
    <source>
        <strain evidence="7">NBRC 112502</strain>
    </source>
</reference>
<evidence type="ECO:0000313" key="7">
    <source>
        <dbReference type="Proteomes" id="UP001156641"/>
    </source>
</evidence>
<sequence>MLYTRDYVNDAAPQKDAETDFGQQRQKYEPARRKPLSIGIILAPNFTLSALSLFVDTLRLSADEADRSRPIGCNWAVLASRSETIRSSCGVQVNRTSAFRNPKEFDYIAVIGGTLHNGQETDEETVAYLHQAAKLNVNLIGICTGSFILSRIGLMKNRSSCVSWLHYQDFCEEFPDQKVSADRLFEVDGNRITCAGGAAAADLAAWLIERHLGQSTAQKPHHVLLLDRVRTISSVQPHPPIAEATVNVRIRRALLLMEQHLSNPLQISSIAATLSLSTRQLERLFQTELSTRPSTFYRVLRLRYARWLLTNTSRSVTEIALDSGFSDGAHFSRQFKAAHGCPPSNIRASAGPLPNSDKIPPVPPGLLDQQLVGCAGSRVF</sequence>
<proteinExistence type="predicted"/>
<dbReference type="SMART" id="SM00342">
    <property type="entry name" value="HTH_ARAC"/>
    <property type="match status" value="1"/>
</dbReference>
<dbReference type="InterPro" id="IPR018060">
    <property type="entry name" value="HTH_AraC"/>
</dbReference>
<evidence type="ECO:0000259" key="5">
    <source>
        <dbReference type="PROSITE" id="PS01124"/>
    </source>
</evidence>
<organism evidence="6 7">
    <name type="scientific">Acidocella aquatica</name>
    <dbReference type="NCBI Taxonomy" id="1922313"/>
    <lineage>
        <taxon>Bacteria</taxon>
        <taxon>Pseudomonadati</taxon>
        <taxon>Pseudomonadota</taxon>
        <taxon>Alphaproteobacteria</taxon>
        <taxon>Acetobacterales</taxon>
        <taxon>Acidocellaceae</taxon>
        <taxon>Acidocella</taxon>
    </lineage>
</organism>
<dbReference type="Gene3D" id="3.40.50.880">
    <property type="match status" value="1"/>
</dbReference>
<keyword evidence="1" id="KW-0805">Transcription regulation</keyword>
<keyword evidence="3" id="KW-0804">Transcription</keyword>
<dbReference type="PANTHER" id="PTHR43130">
    <property type="entry name" value="ARAC-FAMILY TRANSCRIPTIONAL REGULATOR"/>
    <property type="match status" value="1"/>
</dbReference>
<dbReference type="InterPro" id="IPR020449">
    <property type="entry name" value="Tscrpt_reg_AraC-type_HTH"/>
</dbReference>
<dbReference type="PROSITE" id="PS00041">
    <property type="entry name" value="HTH_ARAC_FAMILY_1"/>
    <property type="match status" value="1"/>
</dbReference>
<name>A0ABQ6A482_9PROT</name>
<dbReference type="InterPro" id="IPR009057">
    <property type="entry name" value="Homeodomain-like_sf"/>
</dbReference>
<dbReference type="CDD" id="cd03136">
    <property type="entry name" value="GATase1_AraC_ArgR_like"/>
    <property type="match status" value="1"/>
</dbReference>
<feature type="domain" description="HTH araC/xylS-type" evidence="5">
    <location>
        <begin position="251"/>
        <end position="349"/>
    </location>
</feature>
<dbReference type="PRINTS" id="PR00032">
    <property type="entry name" value="HTHARAC"/>
</dbReference>
<evidence type="ECO:0000256" key="4">
    <source>
        <dbReference type="SAM" id="MobiDB-lite"/>
    </source>
</evidence>
<dbReference type="InterPro" id="IPR002818">
    <property type="entry name" value="DJ-1/PfpI"/>
</dbReference>
<dbReference type="Pfam" id="PF12833">
    <property type="entry name" value="HTH_18"/>
    <property type="match status" value="1"/>
</dbReference>
<dbReference type="PROSITE" id="PS01124">
    <property type="entry name" value="HTH_ARAC_FAMILY_2"/>
    <property type="match status" value="1"/>
</dbReference>
<dbReference type="RefSeq" id="WP_284257980.1">
    <property type="nucleotide sequence ID" value="NZ_BSOS01000065.1"/>
</dbReference>
<dbReference type="Proteomes" id="UP001156641">
    <property type="component" value="Unassembled WGS sequence"/>
</dbReference>
<accession>A0ABQ6A482</accession>
<dbReference type="SUPFAM" id="SSF52317">
    <property type="entry name" value="Class I glutamine amidotransferase-like"/>
    <property type="match status" value="1"/>
</dbReference>
<evidence type="ECO:0000256" key="2">
    <source>
        <dbReference type="ARBA" id="ARBA00023125"/>
    </source>
</evidence>
<evidence type="ECO:0000313" key="6">
    <source>
        <dbReference type="EMBL" id="GLR67251.1"/>
    </source>
</evidence>
<dbReference type="InterPro" id="IPR029062">
    <property type="entry name" value="Class_I_gatase-like"/>
</dbReference>
<protein>
    <submittedName>
        <fullName evidence="6">AraC family transcriptional regulator</fullName>
    </submittedName>
</protein>
<dbReference type="InterPro" id="IPR052158">
    <property type="entry name" value="INH-QAR"/>
</dbReference>
<dbReference type="PANTHER" id="PTHR43130:SF3">
    <property type="entry name" value="HTH-TYPE TRANSCRIPTIONAL REGULATOR RV1931C"/>
    <property type="match status" value="1"/>
</dbReference>
<evidence type="ECO:0000256" key="1">
    <source>
        <dbReference type="ARBA" id="ARBA00023015"/>
    </source>
</evidence>
<dbReference type="EMBL" id="BSOS01000065">
    <property type="protein sequence ID" value="GLR67251.1"/>
    <property type="molecule type" value="Genomic_DNA"/>
</dbReference>
<keyword evidence="7" id="KW-1185">Reference proteome</keyword>
<keyword evidence="2" id="KW-0238">DNA-binding</keyword>
<evidence type="ECO:0000256" key="3">
    <source>
        <dbReference type="ARBA" id="ARBA00023163"/>
    </source>
</evidence>
<dbReference type="Gene3D" id="1.10.10.60">
    <property type="entry name" value="Homeodomain-like"/>
    <property type="match status" value="1"/>
</dbReference>
<dbReference type="InterPro" id="IPR018062">
    <property type="entry name" value="HTH_AraC-typ_CS"/>
</dbReference>
<comment type="caution">
    <text evidence="6">The sequence shown here is derived from an EMBL/GenBank/DDBJ whole genome shotgun (WGS) entry which is preliminary data.</text>
</comment>